<dbReference type="KEGG" id="mpo:Mpop_4257"/>
<dbReference type="Proteomes" id="UP000007136">
    <property type="component" value="Chromosome"/>
</dbReference>
<proteinExistence type="predicted"/>
<dbReference type="RefSeq" id="WP_012455970.1">
    <property type="nucleotide sequence ID" value="NC_010725.1"/>
</dbReference>
<organism evidence="1 2">
    <name type="scientific">Methylorubrum populi (strain ATCC BAA-705 / NCIMB 13946 / BJ001)</name>
    <name type="common">Methylobacterium populi</name>
    <dbReference type="NCBI Taxonomy" id="441620"/>
    <lineage>
        <taxon>Bacteria</taxon>
        <taxon>Pseudomonadati</taxon>
        <taxon>Pseudomonadota</taxon>
        <taxon>Alphaproteobacteria</taxon>
        <taxon>Hyphomicrobiales</taxon>
        <taxon>Methylobacteriaceae</taxon>
        <taxon>Methylorubrum</taxon>
    </lineage>
</organism>
<accession>B1ZDX0</accession>
<gene>
    <name evidence="1" type="ordered locus">Mpop_4257</name>
</gene>
<reference evidence="1" key="1">
    <citation type="submission" date="2008-04" db="EMBL/GenBank/DDBJ databases">
        <title>Complete sequence of chromosome of Methylobacterium populi BJ001.</title>
        <authorList>
            <consortium name="US DOE Joint Genome Institute"/>
            <person name="Copeland A."/>
            <person name="Lucas S."/>
            <person name="Lapidus A."/>
            <person name="Glavina del Rio T."/>
            <person name="Dalin E."/>
            <person name="Tice H."/>
            <person name="Bruce D."/>
            <person name="Goodwin L."/>
            <person name="Pitluck S."/>
            <person name="Chertkov O."/>
            <person name="Brettin T."/>
            <person name="Detter J.C."/>
            <person name="Han C."/>
            <person name="Kuske C.R."/>
            <person name="Schmutz J."/>
            <person name="Larimer F."/>
            <person name="Land M."/>
            <person name="Hauser L."/>
            <person name="Kyrpides N."/>
            <person name="Mikhailova N."/>
            <person name="Marx C."/>
            <person name="Richardson P."/>
        </authorList>
    </citation>
    <scope>NUCLEOTIDE SEQUENCE [LARGE SCALE GENOMIC DNA]</scope>
    <source>
        <strain evidence="1">BJ001</strain>
    </source>
</reference>
<dbReference type="STRING" id="441620.Mpop_4257"/>
<dbReference type="EMBL" id="CP001029">
    <property type="protein sequence ID" value="ACB82363.1"/>
    <property type="molecule type" value="Genomic_DNA"/>
</dbReference>
<dbReference type="OrthoDB" id="8004846at2"/>
<evidence type="ECO:0000313" key="2">
    <source>
        <dbReference type="Proteomes" id="UP000007136"/>
    </source>
</evidence>
<dbReference type="HOGENOM" id="CLU_2479753_0_0_5"/>
<sequence>MRAPDRTVADWIAEGLTTMALHCSCGHYATVKLADLPPALTRTRLGQNARCAECGKRGAQVMRDMKAHYAGLEATGWSCEPKPWPARS</sequence>
<name>B1ZDX0_METPB</name>
<evidence type="ECO:0000313" key="1">
    <source>
        <dbReference type="EMBL" id="ACB82363.1"/>
    </source>
</evidence>
<dbReference type="AlphaFoldDB" id="B1ZDX0"/>
<protein>
    <submittedName>
        <fullName evidence="1">Uncharacterized protein</fullName>
    </submittedName>
</protein>